<evidence type="ECO:0000313" key="2">
    <source>
        <dbReference type="Proteomes" id="UP000675881"/>
    </source>
</evidence>
<evidence type="ECO:0000313" key="1">
    <source>
        <dbReference type="EMBL" id="CAF2817388.1"/>
    </source>
</evidence>
<dbReference type="AlphaFoldDB" id="A0A7R8CGM7"/>
<proteinExistence type="predicted"/>
<reference evidence="1" key="1">
    <citation type="submission" date="2021-02" db="EMBL/GenBank/DDBJ databases">
        <authorList>
            <person name="Bekaert M."/>
        </authorList>
    </citation>
    <scope>NUCLEOTIDE SEQUENCE</scope>
    <source>
        <strain evidence="1">IoA-00</strain>
    </source>
</reference>
<accession>A0A7R8CGM7</accession>
<dbReference type="PANTHER" id="PTHR47331:SF1">
    <property type="entry name" value="GAG-LIKE PROTEIN"/>
    <property type="match status" value="1"/>
</dbReference>
<dbReference type="EMBL" id="HG994591">
    <property type="protein sequence ID" value="CAF2817388.1"/>
    <property type="molecule type" value="Genomic_DNA"/>
</dbReference>
<dbReference type="InterPro" id="IPR008042">
    <property type="entry name" value="Retrotrans_Pao"/>
</dbReference>
<dbReference type="OrthoDB" id="6381572at2759"/>
<protein>
    <submittedName>
        <fullName evidence="1">(salmon louse) hypothetical protein</fullName>
    </submittedName>
</protein>
<dbReference type="PANTHER" id="PTHR47331">
    <property type="entry name" value="PHD-TYPE DOMAIN-CONTAINING PROTEIN"/>
    <property type="match status" value="1"/>
</dbReference>
<dbReference type="Pfam" id="PF05380">
    <property type="entry name" value="Peptidase_A17"/>
    <property type="match status" value="1"/>
</dbReference>
<gene>
    <name evidence="1" type="ORF">LSAA_3741</name>
</gene>
<dbReference type="Proteomes" id="UP000675881">
    <property type="component" value="Chromosome 12"/>
</dbReference>
<organism evidence="1 2">
    <name type="scientific">Lepeophtheirus salmonis</name>
    <name type="common">Salmon louse</name>
    <name type="synonym">Caligus salmonis</name>
    <dbReference type="NCBI Taxonomy" id="72036"/>
    <lineage>
        <taxon>Eukaryota</taxon>
        <taxon>Metazoa</taxon>
        <taxon>Ecdysozoa</taxon>
        <taxon>Arthropoda</taxon>
        <taxon>Crustacea</taxon>
        <taxon>Multicrustacea</taxon>
        <taxon>Hexanauplia</taxon>
        <taxon>Copepoda</taxon>
        <taxon>Siphonostomatoida</taxon>
        <taxon>Caligidae</taxon>
        <taxon>Lepeophtheirus</taxon>
    </lineage>
</organism>
<keyword evidence="2" id="KW-1185">Reference proteome</keyword>
<sequence length="179" mass="21261">MISKLVHRFVGLNQPESERCRKLEELNERRFNISLLESRVSGLVMGGWGIFKITKEKGARLIFQERRNWKIKWEDLFPRDLAERWLQWKRELRLPQSFSVPRCVMNPNFNNKDVEFCAFGDASSKGWSVVLYVWFVLNDECFKVGFLTSRTRVRPLKEITIPRPELEATLLCARLIEHF</sequence>
<name>A0A7R8CGM7_LEPSM</name>